<comment type="subcellular location">
    <subcellularLocation>
        <location evidence="1 7">Cell membrane</location>
        <topology evidence="1 7">Multi-pass membrane protein</topology>
    </subcellularLocation>
</comment>
<dbReference type="PANTHER" id="PTHR43163">
    <property type="entry name" value="DIPEPTIDE TRANSPORT SYSTEM PERMEASE PROTEIN DPPB-RELATED"/>
    <property type="match status" value="1"/>
</dbReference>
<feature type="transmembrane region" description="Helical" evidence="7">
    <location>
        <begin position="165"/>
        <end position="195"/>
    </location>
</feature>
<keyword evidence="3" id="KW-1003">Cell membrane</keyword>
<dbReference type="Pfam" id="PF19300">
    <property type="entry name" value="BPD_transp_1_N"/>
    <property type="match status" value="1"/>
</dbReference>
<reference evidence="10 11" key="1">
    <citation type="submission" date="2016-10" db="EMBL/GenBank/DDBJ databases">
        <authorList>
            <person name="de Groot N.N."/>
        </authorList>
    </citation>
    <scope>NUCLEOTIDE SEQUENCE [LARGE SCALE GENOMIC DNA]</scope>
    <source>
        <strain evidence="10 11">DSM 21800</strain>
    </source>
</reference>
<dbReference type="OrthoDB" id="147688at2"/>
<dbReference type="InterPro" id="IPR000515">
    <property type="entry name" value="MetI-like"/>
</dbReference>
<protein>
    <submittedName>
        <fullName evidence="10">Peptide/nickel transport system permease protein</fullName>
    </submittedName>
</protein>
<dbReference type="SUPFAM" id="SSF161098">
    <property type="entry name" value="MetI-like"/>
    <property type="match status" value="1"/>
</dbReference>
<keyword evidence="6 7" id="KW-0472">Membrane</keyword>
<evidence type="ECO:0000256" key="1">
    <source>
        <dbReference type="ARBA" id="ARBA00004651"/>
    </source>
</evidence>
<evidence type="ECO:0000313" key="10">
    <source>
        <dbReference type="EMBL" id="SDS70056.1"/>
    </source>
</evidence>
<gene>
    <name evidence="10" type="ORF">SAMN04489812_2725</name>
</gene>
<dbReference type="GO" id="GO:0005886">
    <property type="term" value="C:plasma membrane"/>
    <property type="evidence" value="ECO:0007669"/>
    <property type="project" value="UniProtKB-SubCell"/>
</dbReference>
<evidence type="ECO:0000256" key="8">
    <source>
        <dbReference type="SAM" id="MobiDB-lite"/>
    </source>
</evidence>
<dbReference type="InterPro" id="IPR035906">
    <property type="entry name" value="MetI-like_sf"/>
</dbReference>
<feature type="transmembrane region" description="Helical" evidence="7">
    <location>
        <begin position="42"/>
        <end position="60"/>
    </location>
</feature>
<dbReference type="EMBL" id="LT629772">
    <property type="protein sequence ID" value="SDS70056.1"/>
    <property type="molecule type" value="Genomic_DNA"/>
</dbReference>
<sequence>MATTAPPDLVDDESFEGSGQDPRTRRGQGSWSTFLLRRLGRLVISLVVLVTAAFAMIRLIPGDPVRTMLGVTASASVVEARRHALGLDQSLPKQYVDFWVGLLTGDLGDSFSLQVPVSSVIADRLPATLQLAVLALVSMMIIAIPIGLAAAALTRGGRRRRLELGYTGVAGFLSVVPEFLIAVGLVYAFAVVIPIFPVAGRAGPVSYVLPVAALAIGNIAALSRIVRSEALLVLDQDYIRTARAKRMPVIRLYLRHALPNLLTSSLTIGGLVLGALIAGTVLVESIFAWPGLGMTIVESIRNKDYPVAQAIVIVYGALVLLINLLVDVVLVLLDPRSALKES</sequence>
<evidence type="ECO:0000256" key="5">
    <source>
        <dbReference type="ARBA" id="ARBA00022989"/>
    </source>
</evidence>
<evidence type="ECO:0000256" key="4">
    <source>
        <dbReference type="ARBA" id="ARBA00022692"/>
    </source>
</evidence>
<dbReference type="PROSITE" id="PS50928">
    <property type="entry name" value="ABC_TM1"/>
    <property type="match status" value="1"/>
</dbReference>
<name>A0A1H1UCY1_9ACTN</name>
<comment type="similarity">
    <text evidence="7">Belongs to the binding-protein-dependent transport system permease family.</text>
</comment>
<organism evidence="10 11">
    <name type="scientific">Microlunatus soli</name>
    <dbReference type="NCBI Taxonomy" id="630515"/>
    <lineage>
        <taxon>Bacteria</taxon>
        <taxon>Bacillati</taxon>
        <taxon>Actinomycetota</taxon>
        <taxon>Actinomycetes</taxon>
        <taxon>Propionibacteriales</taxon>
        <taxon>Propionibacteriaceae</taxon>
        <taxon>Microlunatus</taxon>
    </lineage>
</organism>
<dbReference type="AlphaFoldDB" id="A0A1H1UCY1"/>
<accession>A0A1H1UCY1</accession>
<proteinExistence type="inferred from homology"/>
<dbReference type="InterPro" id="IPR045621">
    <property type="entry name" value="BPD_transp_1_N"/>
</dbReference>
<feature type="domain" description="ABC transmembrane type-1" evidence="9">
    <location>
        <begin position="125"/>
        <end position="326"/>
    </location>
</feature>
<keyword evidence="5 7" id="KW-1133">Transmembrane helix</keyword>
<feature type="region of interest" description="Disordered" evidence="8">
    <location>
        <begin position="1"/>
        <end position="28"/>
    </location>
</feature>
<evidence type="ECO:0000259" key="9">
    <source>
        <dbReference type="PROSITE" id="PS50928"/>
    </source>
</evidence>
<dbReference type="Gene3D" id="1.10.3720.10">
    <property type="entry name" value="MetI-like"/>
    <property type="match status" value="1"/>
</dbReference>
<keyword evidence="11" id="KW-1185">Reference proteome</keyword>
<keyword evidence="4 7" id="KW-0812">Transmembrane</keyword>
<evidence type="ECO:0000256" key="3">
    <source>
        <dbReference type="ARBA" id="ARBA00022475"/>
    </source>
</evidence>
<feature type="transmembrane region" description="Helical" evidence="7">
    <location>
        <begin position="131"/>
        <end position="153"/>
    </location>
</feature>
<feature type="transmembrane region" description="Helical" evidence="7">
    <location>
        <begin position="207"/>
        <end position="226"/>
    </location>
</feature>
<evidence type="ECO:0000256" key="6">
    <source>
        <dbReference type="ARBA" id="ARBA00023136"/>
    </source>
</evidence>
<feature type="transmembrane region" description="Helical" evidence="7">
    <location>
        <begin position="261"/>
        <end position="287"/>
    </location>
</feature>
<dbReference type="RefSeq" id="WP_091525590.1">
    <property type="nucleotide sequence ID" value="NZ_LT629772.1"/>
</dbReference>
<dbReference type="CDD" id="cd06261">
    <property type="entry name" value="TM_PBP2"/>
    <property type="match status" value="1"/>
</dbReference>
<dbReference type="Pfam" id="PF00528">
    <property type="entry name" value="BPD_transp_1"/>
    <property type="match status" value="1"/>
</dbReference>
<feature type="transmembrane region" description="Helical" evidence="7">
    <location>
        <begin position="307"/>
        <end position="333"/>
    </location>
</feature>
<dbReference type="STRING" id="630515.SAMN04489812_2725"/>
<evidence type="ECO:0000313" key="11">
    <source>
        <dbReference type="Proteomes" id="UP000199103"/>
    </source>
</evidence>
<dbReference type="GO" id="GO:0055085">
    <property type="term" value="P:transmembrane transport"/>
    <property type="evidence" value="ECO:0007669"/>
    <property type="project" value="InterPro"/>
</dbReference>
<dbReference type="Proteomes" id="UP000199103">
    <property type="component" value="Chromosome I"/>
</dbReference>
<evidence type="ECO:0000256" key="7">
    <source>
        <dbReference type="RuleBase" id="RU363032"/>
    </source>
</evidence>
<evidence type="ECO:0000256" key="2">
    <source>
        <dbReference type="ARBA" id="ARBA00022448"/>
    </source>
</evidence>
<keyword evidence="2 7" id="KW-0813">Transport</keyword>
<dbReference type="PANTHER" id="PTHR43163:SF3">
    <property type="entry name" value="PEPTIDE ABC TRANSPORTER PERMEASE PROTEIN"/>
    <property type="match status" value="1"/>
</dbReference>